<sequence>MARENQEGEANAATYERIPSGYGARMPEPPVVEAAAGASSYVYLFGDQVRGLTAHVKDEHIHKLSILLAICGALFVVVGVIGIVLPIVFAFAVEQVIAWLLIFGGVTSLVQFCTMCGVPGTGSFLLLGILHLIIGIWMLINPSIGSLVLIYVLGGWFFANGFLKLLMACHVRNMTSWPTLLVSGMLSIALAITILVLAPRHGLVLLGVIFGVEFLTSGVGMMLFACMAYFKFHEVYVLPT</sequence>
<keyword evidence="2" id="KW-1185">Reference proteome</keyword>
<protein>
    <submittedName>
        <fullName evidence="1">Uncharacterized protein</fullName>
    </submittedName>
</protein>
<proteinExistence type="predicted"/>
<gene>
    <name evidence="1" type="ORF">O6H91_17G035100</name>
</gene>
<organism evidence="1 2">
    <name type="scientific">Diphasiastrum complanatum</name>
    <name type="common">Issler's clubmoss</name>
    <name type="synonym">Lycopodium complanatum</name>
    <dbReference type="NCBI Taxonomy" id="34168"/>
    <lineage>
        <taxon>Eukaryota</taxon>
        <taxon>Viridiplantae</taxon>
        <taxon>Streptophyta</taxon>
        <taxon>Embryophyta</taxon>
        <taxon>Tracheophyta</taxon>
        <taxon>Lycopodiopsida</taxon>
        <taxon>Lycopodiales</taxon>
        <taxon>Lycopodiaceae</taxon>
        <taxon>Lycopodioideae</taxon>
        <taxon>Diphasiastrum</taxon>
    </lineage>
</organism>
<accession>A0ACC2B5N3</accession>
<reference evidence="2" key="1">
    <citation type="journal article" date="2024" name="Proc. Natl. Acad. Sci. U.S.A.">
        <title>Extraordinary preservation of gene collinearity over three hundred million years revealed in homosporous lycophytes.</title>
        <authorList>
            <person name="Li C."/>
            <person name="Wickell D."/>
            <person name="Kuo L.Y."/>
            <person name="Chen X."/>
            <person name="Nie B."/>
            <person name="Liao X."/>
            <person name="Peng D."/>
            <person name="Ji J."/>
            <person name="Jenkins J."/>
            <person name="Williams M."/>
            <person name="Shu S."/>
            <person name="Plott C."/>
            <person name="Barry K."/>
            <person name="Rajasekar S."/>
            <person name="Grimwood J."/>
            <person name="Han X."/>
            <person name="Sun S."/>
            <person name="Hou Z."/>
            <person name="He W."/>
            <person name="Dai G."/>
            <person name="Sun C."/>
            <person name="Schmutz J."/>
            <person name="Leebens-Mack J.H."/>
            <person name="Li F.W."/>
            <person name="Wang L."/>
        </authorList>
    </citation>
    <scope>NUCLEOTIDE SEQUENCE [LARGE SCALE GENOMIC DNA]</scope>
    <source>
        <strain evidence="2">cv. PW_Plant_1</strain>
    </source>
</reference>
<evidence type="ECO:0000313" key="1">
    <source>
        <dbReference type="EMBL" id="KAJ7525073.1"/>
    </source>
</evidence>
<evidence type="ECO:0000313" key="2">
    <source>
        <dbReference type="Proteomes" id="UP001162992"/>
    </source>
</evidence>
<comment type="caution">
    <text evidence="1">The sequence shown here is derived from an EMBL/GenBank/DDBJ whole genome shotgun (WGS) entry which is preliminary data.</text>
</comment>
<dbReference type="Proteomes" id="UP001162992">
    <property type="component" value="Chromosome 17"/>
</dbReference>
<name>A0ACC2B5N3_DIPCM</name>
<dbReference type="EMBL" id="CM055108">
    <property type="protein sequence ID" value="KAJ7525073.1"/>
    <property type="molecule type" value="Genomic_DNA"/>
</dbReference>